<name>A0A2G8R755_9RHOB</name>
<dbReference type="InterPro" id="IPR001110">
    <property type="entry name" value="UPF0012_CS"/>
</dbReference>
<dbReference type="Pfam" id="PF00795">
    <property type="entry name" value="CN_hydrolase"/>
    <property type="match status" value="1"/>
</dbReference>
<dbReference type="PROSITE" id="PS50263">
    <property type="entry name" value="CN_HYDROLASE"/>
    <property type="match status" value="1"/>
</dbReference>
<dbReference type="PANTHER" id="PTHR43674:SF2">
    <property type="entry name" value="BETA-UREIDOPROPIONASE"/>
    <property type="match status" value="1"/>
</dbReference>
<dbReference type="EMBL" id="AWWI01000167">
    <property type="protein sequence ID" value="PIL17364.1"/>
    <property type="molecule type" value="Genomic_DNA"/>
</dbReference>
<keyword evidence="2" id="KW-0378">Hydrolase</keyword>
<protein>
    <recommendedName>
        <fullName evidence="3">CN hydrolase domain-containing protein</fullName>
    </recommendedName>
</protein>
<dbReference type="AlphaFoldDB" id="A0A2G8R755"/>
<sequence length="256" mass="27435">MTRLALLQISPSGPIAMIGADLRAQIMPLRALGVDIVLLPELILPGYNQSKAHRDLAEEIDGASCRAMAALARECGLAIAYGWAERAGDVVYNAASLIDAQGRRIGHYRKLQLFGALERDSFVPGTEAPEVFDFGGHRIGLLICYDIEFPEHVRAVARQGCDLLLVPTANPSGFEHVQDLLVPARAYENRLTLAYANYAGPDGDIHFGGRSLIAGPDGKALAAAGIAPATLIVDLPDVQSYQAELLSTQLADLRQP</sequence>
<dbReference type="InterPro" id="IPR050345">
    <property type="entry name" value="Aliph_Amidase/BUP"/>
</dbReference>
<dbReference type="CDD" id="cd07576">
    <property type="entry name" value="R-amidase_like"/>
    <property type="match status" value="1"/>
</dbReference>
<evidence type="ECO:0000259" key="3">
    <source>
        <dbReference type="PROSITE" id="PS50263"/>
    </source>
</evidence>
<dbReference type="RefSeq" id="WP_180287555.1">
    <property type="nucleotide sequence ID" value="NZ_AWWI01000167.1"/>
</dbReference>
<dbReference type="InterPro" id="IPR044083">
    <property type="entry name" value="RamA-like"/>
</dbReference>
<dbReference type="GO" id="GO:0016811">
    <property type="term" value="F:hydrolase activity, acting on carbon-nitrogen (but not peptide) bonds, in linear amides"/>
    <property type="evidence" value="ECO:0007669"/>
    <property type="project" value="UniProtKB-ARBA"/>
</dbReference>
<keyword evidence="5" id="KW-1185">Reference proteome</keyword>
<evidence type="ECO:0000313" key="4">
    <source>
        <dbReference type="EMBL" id="PIL17364.1"/>
    </source>
</evidence>
<dbReference type="PANTHER" id="PTHR43674">
    <property type="entry name" value="NITRILASE C965.09-RELATED"/>
    <property type="match status" value="1"/>
</dbReference>
<accession>A0A2G8R755</accession>
<gene>
    <name evidence="4" type="ORF">P775_24490</name>
</gene>
<comment type="caution">
    <text evidence="4">The sequence shown here is derived from an EMBL/GenBank/DDBJ whole genome shotgun (WGS) entry which is preliminary data.</text>
</comment>
<dbReference type="Proteomes" id="UP000231259">
    <property type="component" value="Unassembled WGS sequence"/>
</dbReference>
<dbReference type="Gene3D" id="3.60.110.10">
    <property type="entry name" value="Carbon-nitrogen hydrolase"/>
    <property type="match status" value="1"/>
</dbReference>
<proteinExistence type="inferred from homology"/>
<evidence type="ECO:0000256" key="2">
    <source>
        <dbReference type="ARBA" id="ARBA00022801"/>
    </source>
</evidence>
<reference evidence="4 5" key="1">
    <citation type="submission" date="2013-09" db="EMBL/GenBank/DDBJ databases">
        <title>Genome sequencing of Phaeobacter antarcticus sp. nov. SM1211.</title>
        <authorList>
            <person name="Zhang X.-Y."/>
            <person name="Liu C."/>
            <person name="Chen X.-L."/>
            <person name="Xie B.-B."/>
            <person name="Qin Q.-L."/>
            <person name="Rong J.-C."/>
            <person name="Zhang Y.-Z."/>
        </authorList>
    </citation>
    <scope>NUCLEOTIDE SEQUENCE [LARGE SCALE GENOMIC DNA]</scope>
    <source>
        <strain evidence="4 5">SM1211</strain>
    </source>
</reference>
<comment type="similarity">
    <text evidence="1">Belongs to the carbon-nitrogen hydrolase superfamily. NIT1/NIT2 family.</text>
</comment>
<dbReference type="SUPFAM" id="SSF56317">
    <property type="entry name" value="Carbon-nitrogen hydrolase"/>
    <property type="match status" value="1"/>
</dbReference>
<evidence type="ECO:0000313" key="5">
    <source>
        <dbReference type="Proteomes" id="UP000231259"/>
    </source>
</evidence>
<dbReference type="InterPro" id="IPR036526">
    <property type="entry name" value="C-N_Hydrolase_sf"/>
</dbReference>
<dbReference type="PROSITE" id="PS01227">
    <property type="entry name" value="UPF0012"/>
    <property type="match status" value="1"/>
</dbReference>
<organism evidence="4 5">
    <name type="scientific">Puniceibacterium antarcticum</name>
    <dbReference type="NCBI Taxonomy" id="1206336"/>
    <lineage>
        <taxon>Bacteria</taxon>
        <taxon>Pseudomonadati</taxon>
        <taxon>Pseudomonadota</taxon>
        <taxon>Alphaproteobacteria</taxon>
        <taxon>Rhodobacterales</taxon>
        <taxon>Paracoccaceae</taxon>
        <taxon>Puniceibacterium</taxon>
    </lineage>
</organism>
<evidence type="ECO:0000256" key="1">
    <source>
        <dbReference type="ARBA" id="ARBA00010613"/>
    </source>
</evidence>
<dbReference type="InterPro" id="IPR003010">
    <property type="entry name" value="C-N_Hydrolase"/>
</dbReference>
<feature type="domain" description="CN hydrolase" evidence="3">
    <location>
        <begin position="2"/>
        <end position="237"/>
    </location>
</feature>